<dbReference type="EMBL" id="JAHESE010000004">
    <property type="protein sequence ID" value="MBT1707927.1"/>
    <property type="molecule type" value="Genomic_DNA"/>
</dbReference>
<name>A0AAP2DXQ0_9BACT</name>
<proteinExistence type="predicted"/>
<feature type="signal peptide" evidence="1">
    <location>
        <begin position="1"/>
        <end position="21"/>
    </location>
</feature>
<feature type="domain" description="Cyclophilin-like" evidence="2">
    <location>
        <begin position="39"/>
        <end position="146"/>
    </location>
</feature>
<sequence>MRYSFAIVLLISPLLFGAACNAENPEPAIIDPVKNSITIKIGEKVFTATLFDNSTATAFKAMLPLTLSMTELNGNEKHFRLAQNLPTRASNPGTIHSGDLMLWGANTLVLFYETFSTSYGYTPLGKIDDPTGLAAAVGSGDVTVNIDLQ</sequence>
<keyword evidence="1" id="KW-0732">Signal</keyword>
<dbReference type="RefSeq" id="WP_254083518.1">
    <property type="nucleotide sequence ID" value="NZ_JAHESE010000004.1"/>
</dbReference>
<organism evidence="3 4">
    <name type="scientific">Dawidia cretensis</name>
    <dbReference type="NCBI Taxonomy" id="2782350"/>
    <lineage>
        <taxon>Bacteria</taxon>
        <taxon>Pseudomonadati</taxon>
        <taxon>Bacteroidota</taxon>
        <taxon>Cytophagia</taxon>
        <taxon>Cytophagales</taxon>
        <taxon>Chryseotaleaceae</taxon>
        <taxon>Dawidia</taxon>
    </lineage>
</organism>
<dbReference type="Gene3D" id="2.40.100.20">
    <property type="match status" value="1"/>
</dbReference>
<evidence type="ECO:0000313" key="4">
    <source>
        <dbReference type="Proteomes" id="UP001319080"/>
    </source>
</evidence>
<dbReference type="AlphaFoldDB" id="A0AAP2DXQ0"/>
<keyword evidence="4" id="KW-1185">Reference proteome</keyword>
<dbReference type="InterPro" id="IPR041183">
    <property type="entry name" value="Cyclophilin-like"/>
</dbReference>
<evidence type="ECO:0000313" key="3">
    <source>
        <dbReference type="EMBL" id="MBT1707927.1"/>
    </source>
</evidence>
<feature type="chain" id="PRO_5042934175" description="Cyclophilin-like domain-containing protein" evidence="1">
    <location>
        <begin position="22"/>
        <end position="149"/>
    </location>
</feature>
<gene>
    <name evidence="3" type="ORF">KK062_06830</name>
</gene>
<reference evidence="3 4" key="1">
    <citation type="submission" date="2021-05" db="EMBL/GenBank/DDBJ databases">
        <title>A Polyphasic approach of four new species of the genus Ohtaekwangia: Ohtaekwangia histidinii sp. nov., Ohtaekwangia cretensis sp. nov., Ohtaekwangia indiensis sp. nov., Ohtaekwangia reichenbachii sp. nov. from diverse environment.</title>
        <authorList>
            <person name="Octaviana S."/>
        </authorList>
    </citation>
    <scope>NUCLEOTIDE SEQUENCE [LARGE SCALE GENOMIC DNA]</scope>
    <source>
        <strain evidence="3 4">PWU5</strain>
    </source>
</reference>
<dbReference type="SUPFAM" id="SSF50891">
    <property type="entry name" value="Cyclophilin-like"/>
    <property type="match status" value="1"/>
</dbReference>
<evidence type="ECO:0000259" key="2">
    <source>
        <dbReference type="Pfam" id="PF18050"/>
    </source>
</evidence>
<dbReference type="Pfam" id="PF18050">
    <property type="entry name" value="Cyclophil_like2"/>
    <property type="match status" value="1"/>
</dbReference>
<dbReference type="Proteomes" id="UP001319080">
    <property type="component" value="Unassembled WGS sequence"/>
</dbReference>
<evidence type="ECO:0000256" key="1">
    <source>
        <dbReference type="SAM" id="SignalP"/>
    </source>
</evidence>
<accession>A0AAP2DXQ0</accession>
<protein>
    <recommendedName>
        <fullName evidence="2">Cyclophilin-like domain-containing protein</fullName>
    </recommendedName>
</protein>
<comment type="caution">
    <text evidence="3">The sequence shown here is derived from an EMBL/GenBank/DDBJ whole genome shotgun (WGS) entry which is preliminary data.</text>
</comment>
<dbReference type="InterPro" id="IPR029000">
    <property type="entry name" value="Cyclophilin-like_dom_sf"/>
</dbReference>
<dbReference type="PROSITE" id="PS51257">
    <property type="entry name" value="PROKAR_LIPOPROTEIN"/>
    <property type="match status" value="1"/>
</dbReference>